<name>A0A4C1XP36_EUMVA</name>
<reference evidence="1 2" key="1">
    <citation type="journal article" date="2019" name="Commun. Biol.">
        <title>The bagworm genome reveals a unique fibroin gene that provides high tensile strength.</title>
        <authorList>
            <person name="Kono N."/>
            <person name="Nakamura H."/>
            <person name="Ohtoshi R."/>
            <person name="Tomita M."/>
            <person name="Numata K."/>
            <person name="Arakawa K."/>
        </authorList>
    </citation>
    <scope>NUCLEOTIDE SEQUENCE [LARGE SCALE GENOMIC DNA]</scope>
</reference>
<sequence>MDCGDRLSGTLHAHLHLEKVPITPSPWKYPPPSFYFRLRVYHLAPITLPVSGKVRRLDVLFEARGERFDSTKLKTRRKIHSWLCSNSLPSGSKATHLTTAQLKDKLSGDLSESIWLLLPPIDIRAIPEHLPACG</sequence>
<gene>
    <name evidence="1" type="ORF">EVAR_25140_1</name>
</gene>
<organism evidence="1 2">
    <name type="scientific">Eumeta variegata</name>
    <name type="common">Bagworm moth</name>
    <name type="synonym">Eumeta japonica</name>
    <dbReference type="NCBI Taxonomy" id="151549"/>
    <lineage>
        <taxon>Eukaryota</taxon>
        <taxon>Metazoa</taxon>
        <taxon>Ecdysozoa</taxon>
        <taxon>Arthropoda</taxon>
        <taxon>Hexapoda</taxon>
        <taxon>Insecta</taxon>
        <taxon>Pterygota</taxon>
        <taxon>Neoptera</taxon>
        <taxon>Endopterygota</taxon>
        <taxon>Lepidoptera</taxon>
        <taxon>Glossata</taxon>
        <taxon>Ditrysia</taxon>
        <taxon>Tineoidea</taxon>
        <taxon>Psychidae</taxon>
        <taxon>Oiketicinae</taxon>
        <taxon>Eumeta</taxon>
    </lineage>
</organism>
<dbReference type="Proteomes" id="UP000299102">
    <property type="component" value="Unassembled WGS sequence"/>
</dbReference>
<dbReference type="AlphaFoldDB" id="A0A4C1XP36"/>
<dbReference type="EMBL" id="BGZK01000884">
    <property type="protein sequence ID" value="GBP63989.1"/>
    <property type="molecule type" value="Genomic_DNA"/>
</dbReference>
<accession>A0A4C1XP36</accession>
<comment type="caution">
    <text evidence="1">The sequence shown here is derived from an EMBL/GenBank/DDBJ whole genome shotgun (WGS) entry which is preliminary data.</text>
</comment>
<proteinExistence type="predicted"/>
<keyword evidence="2" id="KW-1185">Reference proteome</keyword>
<protein>
    <submittedName>
        <fullName evidence="1">Uncharacterized protein</fullName>
    </submittedName>
</protein>
<evidence type="ECO:0000313" key="1">
    <source>
        <dbReference type="EMBL" id="GBP63989.1"/>
    </source>
</evidence>
<evidence type="ECO:0000313" key="2">
    <source>
        <dbReference type="Proteomes" id="UP000299102"/>
    </source>
</evidence>